<keyword evidence="1" id="KW-0472">Membrane</keyword>
<reference evidence="2" key="1">
    <citation type="submission" date="2021-06" db="EMBL/GenBank/DDBJ databases">
        <authorList>
            <person name="Hodson N. C."/>
            <person name="Mongue J. A."/>
            <person name="Jaron S. K."/>
        </authorList>
    </citation>
    <scope>NUCLEOTIDE SEQUENCE</scope>
</reference>
<dbReference type="Proteomes" id="UP000708208">
    <property type="component" value="Unassembled WGS sequence"/>
</dbReference>
<evidence type="ECO:0000256" key="1">
    <source>
        <dbReference type="SAM" id="Phobius"/>
    </source>
</evidence>
<feature type="transmembrane region" description="Helical" evidence="1">
    <location>
        <begin position="231"/>
        <end position="254"/>
    </location>
</feature>
<evidence type="ECO:0000313" key="3">
    <source>
        <dbReference type="Proteomes" id="UP000708208"/>
    </source>
</evidence>
<keyword evidence="3" id="KW-1185">Reference proteome</keyword>
<organism evidence="2 3">
    <name type="scientific">Allacma fusca</name>
    <dbReference type="NCBI Taxonomy" id="39272"/>
    <lineage>
        <taxon>Eukaryota</taxon>
        <taxon>Metazoa</taxon>
        <taxon>Ecdysozoa</taxon>
        <taxon>Arthropoda</taxon>
        <taxon>Hexapoda</taxon>
        <taxon>Collembola</taxon>
        <taxon>Symphypleona</taxon>
        <taxon>Sminthuridae</taxon>
        <taxon>Allacma</taxon>
    </lineage>
</organism>
<evidence type="ECO:0008006" key="4">
    <source>
        <dbReference type="Google" id="ProtNLM"/>
    </source>
</evidence>
<dbReference type="EMBL" id="CAJVCH010570292">
    <property type="protein sequence ID" value="CAG7834579.1"/>
    <property type="molecule type" value="Genomic_DNA"/>
</dbReference>
<keyword evidence="1" id="KW-0812">Transmembrane</keyword>
<gene>
    <name evidence="2" type="ORF">AFUS01_LOCUS44069</name>
</gene>
<comment type="caution">
    <text evidence="2">The sequence shown here is derived from an EMBL/GenBank/DDBJ whole genome shotgun (WGS) entry which is preliminary data.</text>
</comment>
<feature type="transmembrane region" description="Helical" evidence="1">
    <location>
        <begin position="110"/>
        <end position="132"/>
    </location>
</feature>
<feature type="transmembrane region" description="Helical" evidence="1">
    <location>
        <begin position="319"/>
        <end position="343"/>
    </location>
</feature>
<dbReference type="AlphaFoldDB" id="A0A8J2LK13"/>
<accession>A0A8J2LK13</accession>
<proteinExistence type="predicted"/>
<sequence length="524" mass="60781">MAYNIKNSKKFFQCYFPLRLFLILIGQMPYTQQTLPDGTMRFRFRHRSVLFVIYCFVVLLYTCLYAWMTVGMISFMLGFFEGTTTAQVMDPITKQLLTVSYERELVRAQMVPIFVVWSWMTMTVVGALYLLFHGRSYSHFMNHWSRVVCVLDTDCTKGVRKSLWVSNFVFLVVLLFLIGMFVAGVTLNPKMTGILSVSDTVASFLFRILQISITTTDVTDGSSITLFKYRLCGFLLILLAYTGSRAIISQFLFFQKLLRNLAWNWDCRLINCLEACKKERKGDQTKRRVDFTRLLKDHLTMIQVFKFTNENYNYVITTYYVMVTIALVLELYHLASIILLPLVEYTEVMFIPSIDGGMMGEGLKDSQVIRKNEDLVDWNNLNEFLLSLTFLCYQGMTCWVVTSATANAYEAAFAGYTILRRHGFMYCKTKAERNFMWSMYFNYSKSSPAITSASGYFSVNRTLFLVLANTIINYSVSMYQLKPEDWAEEDRVVPHGDNPSLVESFREFLRMKDQSLVDGYRSTK</sequence>
<feature type="transmembrane region" description="Helical" evidence="1">
    <location>
        <begin position="49"/>
        <end position="68"/>
    </location>
</feature>
<feature type="transmembrane region" description="Helical" evidence="1">
    <location>
        <begin position="163"/>
        <end position="185"/>
    </location>
</feature>
<protein>
    <recommendedName>
        <fullName evidence="4">Gustatory receptor</fullName>
    </recommendedName>
</protein>
<name>A0A8J2LK13_9HEXA</name>
<dbReference type="OrthoDB" id="10580357at2759"/>
<keyword evidence="1" id="KW-1133">Transmembrane helix</keyword>
<evidence type="ECO:0000313" key="2">
    <source>
        <dbReference type="EMBL" id="CAG7834579.1"/>
    </source>
</evidence>